<proteinExistence type="predicted"/>
<reference evidence="12 13" key="1">
    <citation type="submission" date="2016-02" db="EMBL/GenBank/DDBJ databases">
        <title>Genome analysis of coral dinoflagellate symbionts highlights evolutionary adaptations to a symbiotic lifestyle.</title>
        <authorList>
            <person name="Aranda M."/>
            <person name="Li Y."/>
            <person name="Liew Y.J."/>
            <person name="Baumgarten S."/>
            <person name="Simakov O."/>
            <person name="Wilson M."/>
            <person name="Piel J."/>
            <person name="Ashoor H."/>
            <person name="Bougouffa S."/>
            <person name="Bajic V.B."/>
            <person name="Ryu T."/>
            <person name="Ravasi T."/>
            <person name="Bayer T."/>
            <person name="Micklem G."/>
            <person name="Kim H."/>
            <person name="Bhak J."/>
            <person name="Lajeunesse T.C."/>
            <person name="Voolstra C.R."/>
        </authorList>
    </citation>
    <scope>NUCLEOTIDE SEQUENCE [LARGE SCALE GENOMIC DNA]</scope>
    <source>
        <strain evidence="12 13">CCMP2467</strain>
    </source>
</reference>
<dbReference type="PROSITE" id="PS50011">
    <property type="entry name" value="PROTEIN_KINASE_DOM"/>
    <property type="match status" value="1"/>
</dbReference>
<evidence type="ECO:0000256" key="3">
    <source>
        <dbReference type="ARBA" id="ARBA00022679"/>
    </source>
</evidence>
<sequence length="554" mass="61223">MLRDSRLEADSNMETLHIFNSIPLCLLAMSRQKESDASATGPAPERELPLDPVVEMRRQDIFKAKFLFLSFLSAGSSRMAKLFGGVTGGRNEPEDATLNKYSLVWGYQELQRATDNFAECRRMGEGGFGTVYQGERPDGTEIAIKALTTPKESGFEEEVRVLSMFRHPNLVTLMGFARNGNQRFLVYELMEGGDLFNRIYDSRKGRKEFAWRDRLCVAFDAACGLSHLHFQTPKVFHRDIKSMNILLSRSGTAKVADFGLATISKKRGAHRTGSLAGTPGYMCPIYEKTCVITERSEHGLSRSVVGSSGDKSEPTFARASTLEKMIPLTLDPLPAFLIVFLLLVADKERRYFKNRPAPMVELPVPSPSPEVMIEADRQFSELRRSLIRMVMDVCGWLGILVLSAYTCRIICLGKDTLSCGEMSHVFLLVLWLLTTVAFHTGFEGPADLPPIFWIGLLIGILIGGGPTASDLRNLEAAFARLSIRLELAEERISALEEEQGLVTASDRSSPTRSGTGFAASLTGAAVAYPAEIALIFDLGSTCWSKITEEFVSIL</sequence>
<evidence type="ECO:0000256" key="4">
    <source>
        <dbReference type="ARBA" id="ARBA00022741"/>
    </source>
</evidence>
<feature type="transmembrane region" description="Helical" evidence="10">
    <location>
        <begin position="425"/>
        <end position="442"/>
    </location>
</feature>
<feature type="coiled-coil region" evidence="9">
    <location>
        <begin position="471"/>
        <end position="498"/>
    </location>
</feature>
<keyword evidence="3" id="KW-0808">Transferase</keyword>
<keyword evidence="2" id="KW-0723">Serine/threonine-protein kinase</keyword>
<evidence type="ECO:0000256" key="2">
    <source>
        <dbReference type="ARBA" id="ARBA00022527"/>
    </source>
</evidence>
<dbReference type="GO" id="GO:0005524">
    <property type="term" value="F:ATP binding"/>
    <property type="evidence" value="ECO:0007669"/>
    <property type="project" value="UniProtKB-KW"/>
</dbReference>
<dbReference type="InterPro" id="IPR011009">
    <property type="entry name" value="Kinase-like_dom_sf"/>
</dbReference>
<dbReference type="SMART" id="SM00220">
    <property type="entry name" value="S_TKc"/>
    <property type="match status" value="1"/>
</dbReference>
<feature type="transmembrane region" description="Helical" evidence="10">
    <location>
        <begin position="451"/>
        <end position="468"/>
    </location>
</feature>
<evidence type="ECO:0000256" key="5">
    <source>
        <dbReference type="ARBA" id="ARBA00022777"/>
    </source>
</evidence>
<dbReference type="InterPro" id="IPR051824">
    <property type="entry name" value="LRR_Rcpt-Like_S/T_Kinase"/>
</dbReference>
<name>A0A1Q9DBT1_SYMMI</name>
<dbReference type="PANTHER" id="PTHR48006:SF102">
    <property type="entry name" value="LEUCINE-RICH REPEAT-CONTAINING PROTEIN DDB_G0281931-RELATED"/>
    <property type="match status" value="1"/>
</dbReference>
<comment type="catalytic activity">
    <reaction evidence="8">
        <text>L-seryl-[protein] + ATP = O-phospho-L-seryl-[protein] + ADP + H(+)</text>
        <dbReference type="Rhea" id="RHEA:17989"/>
        <dbReference type="Rhea" id="RHEA-COMP:9863"/>
        <dbReference type="Rhea" id="RHEA-COMP:11604"/>
        <dbReference type="ChEBI" id="CHEBI:15378"/>
        <dbReference type="ChEBI" id="CHEBI:29999"/>
        <dbReference type="ChEBI" id="CHEBI:30616"/>
        <dbReference type="ChEBI" id="CHEBI:83421"/>
        <dbReference type="ChEBI" id="CHEBI:456216"/>
        <dbReference type="EC" id="2.7.11.1"/>
    </reaction>
</comment>
<dbReference type="AlphaFoldDB" id="A0A1Q9DBT1"/>
<keyword evidence="12" id="KW-0675">Receptor</keyword>
<organism evidence="12 13">
    <name type="scientific">Symbiodinium microadriaticum</name>
    <name type="common">Dinoflagellate</name>
    <name type="synonym">Zooxanthella microadriatica</name>
    <dbReference type="NCBI Taxonomy" id="2951"/>
    <lineage>
        <taxon>Eukaryota</taxon>
        <taxon>Sar</taxon>
        <taxon>Alveolata</taxon>
        <taxon>Dinophyceae</taxon>
        <taxon>Suessiales</taxon>
        <taxon>Symbiodiniaceae</taxon>
        <taxon>Symbiodinium</taxon>
    </lineage>
</organism>
<dbReference type="InterPro" id="IPR000719">
    <property type="entry name" value="Prot_kinase_dom"/>
</dbReference>
<dbReference type="EMBL" id="LSRX01000616">
    <property type="protein sequence ID" value="OLP92565.1"/>
    <property type="molecule type" value="Genomic_DNA"/>
</dbReference>
<feature type="transmembrane region" description="Helical" evidence="10">
    <location>
        <begin position="325"/>
        <end position="345"/>
    </location>
</feature>
<keyword evidence="4" id="KW-0547">Nucleotide-binding</keyword>
<evidence type="ECO:0000256" key="8">
    <source>
        <dbReference type="ARBA" id="ARBA00048679"/>
    </source>
</evidence>
<evidence type="ECO:0000256" key="9">
    <source>
        <dbReference type="SAM" id="Coils"/>
    </source>
</evidence>
<evidence type="ECO:0000256" key="6">
    <source>
        <dbReference type="ARBA" id="ARBA00022840"/>
    </source>
</evidence>
<evidence type="ECO:0000256" key="10">
    <source>
        <dbReference type="SAM" id="Phobius"/>
    </source>
</evidence>
<dbReference type="PROSITE" id="PS00108">
    <property type="entry name" value="PROTEIN_KINASE_ST"/>
    <property type="match status" value="1"/>
</dbReference>
<keyword evidence="10" id="KW-1133">Transmembrane helix</keyword>
<comment type="caution">
    <text evidence="12">The sequence shown here is derived from an EMBL/GenBank/DDBJ whole genome shotgun (WGS) entry which is preliminary data.</text>
</comment>
<feature type="domain" description="Protein kinase" evidence="11">
    <location>
        <begin position="117"/>
        <end position="397"/>
    </location>
</feature>
<dbReference type="EC" id="2.7.11.1" evidence="1"/>
<comment type="catalytic activity">
    <reaction evidence="7">
        <text>L-threonyl-[protein] + ATP = O-phospho-L-threonyl-[protein] + ADP + H(+)</text>
        <dbReference type="Rhea" id="RHEA:46608"/>
        <dbReference type="Rhea" id="RHEA-COMP:11060"/>
        <dbReference type="Rhea" id="RHEA-COMP:11605"/>
        <dbReference type="ChEBI" id="CHEBI:15378"/>
        <dbReference type="ChEBI" id="CHEBI:30013"/>
        <dbReference type="ChEBI" id="CHEBI:30616"/>
        <dbReference type="ChEBI" id="CHEBI:61977"/>
        <dbReference type="ChEBI" id="CHEBI:456216"/>
        <dbReference type="EC" id="2.7.11.1"/>
    </reaction>
</comment>
<keyword evidence="9" id="KW-0175">Coiled coil</keyword>
<dbReference type="Pfam" id="PF00069">
    <property type="entry name" value="Pkinase"/>
    <property type="match status" value="1"/>
</dbReference>
<dbReference type="SUPFAM" id="SSF56112">
    <property type="entry name" value="Protein kinase-like (PK-like)"/>
    <property type="match status" value="1"/>
</dbReference>
<dbReference type="PANTHER" id="PTHR48006">
    <property type="entry name" value="LEUCINE-RICH REPEAT-CONTAINING PROTEIN DDB_G0281931-RELATED"/>
    <property type="match status" value="1"/>
</dbReference>
<evidence type="ECO:0000256" key="1">
    <source>
        <dbReference type="ARBA" id="ARBA00012513"/>
    </source>
</evidence>
<protein>
    <recommendedName>
        <fullName evidence="1">non-specific serine/threonine protein kinase</fullName>
        <ecNumber evidence="1">2.7.11.1</ecNumber>
    </recommendedName>
</protein>
<dbReference type="GO" id="GO:0004674">
    <property type="term" value="F:protein serine/threonine kinase activity"/>
    <property type="evidence" value="ECO:0007669"/>
    <property type="project" value="UniProtKB-KW"/>
</dbReference>
<dbReference type="Gene3D" id="3.30.200.20">
    <property type="entry name" value="Phosphorylase Kinase, domain 1"/>
    <property type="match status" value="1"/>
</dbReference>
<evidence type="ECO:0000313" key="12">
    <source>
        <dbReference type="EMBL" id="OLP92565.1"/>
    </source>
</evidence>
<keyword evidence="5 12" id="KW-0418">Kinase</keyword>
<keyword evidence="6" id="KW-0067">ATP-binding</keyword>
<keyword evidence="10" id="KW-0812">Transmembrane</keyword>
<accession>A0A1Q9DBT1</accession>
<evidence type="ECO:0000313" key="13">
    <source>
        <dbReference type="Proteomes" id="UP000186817"/>
    </source>
</evidence>
<keyword evidence="10" id="KW-0472">Membrane</keyword>
<gene>
    <name evidence="12" type="ORF">AK812_SmicGene25597</name>
</gene>
<evidence type="ECO:0000259" key="11">
    <source>
        <dbReference type="PROSITE" id="PS50011"/>
    </source>
</evidence>
<keyword evidence="13" id="KW-1185">Reference proteome</keyword>
<feature type="transmembrane region" description="Helical" evidence="10">
    <location>
        <begin position="386"/>
        <end position="405"/>
    </location>
</feature>
<dbReference type="Gene3D" id="1.10.510.10">
    <property type="entry name" value="Transferase(Phosphotransferase) domain 1"/>
    <property type="match status" value="1"/>
</dbReference>
<dbReference type="Proteomes" id="UP000186817">
    <property type="component" value="Unassembled WGS sequence"/>
</dbReference>
<dbReference type="InterPro" id="IPR008271">
    <property type="entry name" value="Ser/Thr_kinase_AS"/>
</dbReference>
<dbReference type="OrthoDB" id="420662at2759"/>
<evidence type="ECO:0000256" key="7">
    <source>
        <dbReference type="ARBA" id="ARBA00047899"/>
    </source>
</evidence>